<dbReference type="Proteomes" id="UP000001307">
    <property type="component" value="Unassembled WGS sequence"/>
</dbReference>
<accession>E4XI69</accession>
<protein>
    <submittedName>
        <fullName evidence="1">Uncharacterized protein</fullName>
    </submittedName>
</protein>
<dbReference type="EMBL" id="FN653054">
    <property type="protein sequence ID" value="CBY10270.1"/>
    <property type="molecule type" value="Genomic_DNA"/>
</dbReference>
<dbReference type="AlphaFoldDB" id="E4XI69"/>
<name>E4XI69_OIKDI</name>
<evidence type="ECO:0000313" key="1">
    <source>
        <dbReference type="EMBL" id="CBY10270.1"/>
    </source>
</evidence>
<gene>
    <name evidence="1" type="ORF">GSOID_T00011207001</name>
</gene>
<proteinExistence type="predicted"/>
<sequence>MISENFTIESLVGEILAAPTSLPSYTPLQARRTAIRCDAILFRVKLNNDQKNLIADNFRFGKESSSETLEKVKYK</sequence>
<dbReference type="InParanoid" id="E4XI69"/>
<organism evidence="1">
    <name type="scientific">Oikopleura dioica</name>
    <name type="common">Tunicate</name>
    <dbReference type="NCBI Taxonomy" id="34765"/>
    <lineage>
        <taxon>Eukaryota</taxon>
        <taxon>Metazoa</taxon>
        <taxon>Chordata</taxon>
        <taxon>Tunicata</taxon>
        <taxon>Appendicularia</taxon>
        <taxon>Copelata</taxon>
        <taxon>Oikopleuridae</taxon>
        <taxon>Oikopleura</taxon>
    </lineage>
</organism>
<keyword evidence="2" id="KW-1185">Reference proteome</keyword>
<evidence type="ECO:0000313" key="2">
    <source>
        <dbReference type="Proteomes" id="UP000001307"/>
    </source>
</evidence>
<reference evidence="1" key="1">
    <citation type="journal article" date="2010" name="Science">
        <title>Plasticity of animal genome architecture unmasked by rapid evolution of a pelagic tunicate.</title>
        <authorList>
            <person name="Denoeud F."/>
            <person name="Henriet S."/>
            <person name="Mungpakdee S."/>
            <person name="Aury J.M."/>
            <person name="Da Silva C."/>
            <person name="Brinkmann H."/>
            <person name="Mikhaleva J."/>
            <person name="Olsen L.C."/>
            <person name="Jubin C."/>
            <person name="Canestro C."/>
            <person name="Bouquet J.M."/>
            <person name="Danks G."/>
            <person name="Poulain J."/>
            <person name="Campsteijn C."/>
            <person name="Adamski M."/>
            <person name="Cross I."/>
            <person name="Yadetie F."/>
            <person name="Muffato M."/>
            <person name="Louis A."/>
            <person name="Butcher S."/>
            <person name="Tsagkogeorga G."/>
            <person name="Konrad A."/>
            <person name="Singh S."/>
            <person name="Jensen M.F."/>
            <person name="Cong E.H."/>
            <person name="Eikeseth-Otteraa H."/>
            <person name="Noel B."/>
            <person name="Anthouard V."/>
            <person name="Porcel B.M."/>
            <person name="Kachouri-Lafond R."/>
            <person name="Nishino A."/>
            <person name="Ugolini M."/>
            <person name="Chourrout P."/>
            <person name="Nishida H."/>
            <person name="Aasland R."/>
            <person name="Huzurbazar S."/>
            <person name="Westhof E."/>
            <person name="Delsuc F."/>
            <person name="Lehrach H."/>
            <person name="Reinhardt R."/>
            <person name="Weissenbach J."/>
            <person name="Roy S.W."/>
            <person name="Artiguenave F."/>
            <person name="Postlethwait J.H."/>
            <person name="Manak J.R."/>
            <person name="Thompson E.M."/>
            <person name="Jaillon O."/>
            <person name="Du Pasquier L."/>
            <person name="Boudinot P."/>
            <person name="Liberles D.A."/>
            <person name="Volff J.N."/>
            <person name="Philippe H."/>
            <person name="Lenhard B."/>
            <person name="Roest Crollius H."/>
            <person name="Wincker P."/>
            <person name="Chourrout D."/>
        </authorList>
    </citation>
    <scope>NUCLEOTIDE SEQUENCE [LARGE SCALE GENOMIC DNA]</scope>
</reference>